<sequence>MKTVKIQTAFFFKEDYNKAFESFSIIVQDVFGQSDRTIYNPIDNSAPSDIPRVEVRYKDFVISIAKNRIDILMEKLEQFNEYIERFNSINFLSLGVQIKRIGLVRTYFLEKDISTANNLLNSDFSDLKLKEVNLRINIESEVMAKKCNDIEKVNVGQLGTKDKNGNEYIVNGYLIDRDINTSADEVYEIGKGERDELLKSFLKKTEEYILKAKLD</sequence>
<evidence type="ECO:0000313" key="1">
    <source>
        <dbReference type="EMBL" id="MBS2213290.1"/>
    </source>
</evidence>
<keyword evidence="2" id="KW-1185">Reference proteome</keyword>
<organism evidence="1 2">
    <name type="scientific">Carboxylicivirga mesophila</name>
    <dbReference type="NCBI Taxonomy" id="1166478"/>
    <lineage>
        <taxon>Bacteria</taxon>
        <taxon>Pseudomonadati</taxon>
        <taxon>Bacteroidota</taxon>
        <taxon>Bacteroidia</taxon>
        <taxon>Marinilabiliales</taxon>
        <taxon>Marinilabiliaceae</taxon>
        <taxon>Carboxylicivirga</taxon>
    </lineage>
</organism>
<comment type="caution">
    <text evidence="1">The sequence shown here is derived from an EMBL/GenBank/DDBJ whole genome shotgun (WGS) entry which is preliminary data.</text>
</comment>
<evidence type="ECO:0000313" key="2">
    <source>
        <dbReference type="Proteomes" id="UP000721861"/>
    </source>
</evidence>
<proteinExistence type="predicted"/>
<protein>
    <submittedName>
        <fullName evidence="1">Uncharacterized protein</fullName>
    </submittedName>
</protein>
<dbReference type="RefSeq" id="WP_212230379.1">
    <property type="nucleotide sequence ID" value="NZ_JAGUCN010000024.1"/>
</dbReference>
<dbReference type="EMBL" id="JAGUCN010000024">
    <property type="protein sequence ID" value="MBS2213290.1"/>
    <property type="molecule type" value="Genomic_DNA"/>
</dbReference>
<name>A0ABS5KE58_9BACT</name>
<dbReference type="Proteomes" id="UP000721861">
    <property type="component" value="Unassembled WGS sequence"/>
</dbReference>
<accession>A0ABS5KE58</accession>
<reference evidence="1 2" key="1">
    <citation type="journal article" date="2014" name="Int. J. Syst. Evol. Microbiol.">
        <title>Carboxylicivirga gen. nov. in the family Marinilabiliaceae with two novel species, Carboxylicivirga mesophila sp. nov. and Carboxylicivirga taeanensis sp. nov., and reclassification of Cytophaga fermentans as Saccharicrinis fermentans gen. nov., comb. nov.</title>
        <authorList>
            <person name="Yang S.H."/>
            <person name="Seo H.S."/>
            <person name="Woo J.H."/>
            <person name="Oh H.M."/>
            <person name="Jang H."/>
            <person name="Lee J.H."/>
            <person name="Kim S.J."/>
            <person name="Kwon K.K."/>
        </authorList>
    </citation>
    <scope>NUCLEOTIDE SEQUENCE [LARGE SCALE GENOMIC DNA]</scope>
    <source>
        <strain evidence="1 2">JCM 18290</strain>
    </source>
</reference>
<gene>
    <name evidence="1" type="ORF">KEM09_17885</name>
</gene>